<dbReference type="EMBL" id="ADBL01002562">
    <property type="status" value="NOT_ANNOTATED_CDS"/>
    <property type="molecule type" value="Genomic_DNA"/>
</dbReference>
<evidence type="ECO:0000313" key="2">
    <source>
        <dbReference type="EnsemblFungi" id="MAPG_09992T0"/>
    </source>
</evidence>
<gene>
    <name evidence="1" type="ORF">MAPG_09992</name>
</gene>
<reference evidence="1" key="2">
    <citation type="submission" date="2010-05" db="EMBL/GenBank/DDBJ databases">
        <title>The Genome Sequence of Magnaporthe poae strain ATCC 64411.</title>
        <authorList>
            <consortium name="The Broad Institute Genome Sequencing Platform"/>
            <consortium name="Broad Institute Genome Sequencing Center for Infectious Disease"/>
            <person name="Ma L.-J."/>
            <person name="Dead R."/>
            <person name="Young S."/>
            <person name="Zeng Q."/>
            <person name="Koehrsen M."/>
            <person name="Alvarado L."/>
            <person name="Berlin A."/>
            <person name="Chapman S.B."/>
            <person name="Chen Z."/>
            <person name="Freedman E."/>
            <person name="Gellesch M."/>
            <person name="Goldberg J."/>
            <person name="Griggs A."/>
            <person name="Gujja S."/>
            <person name="Heilman E.R."/>
            <person name="Heiman D."/>
            <person name="Hepburn T."/>
            <person name="Howarth C."/>
            <person name="Jen D."/>
            <person name="Larson L."/>
            <person name="Mehta T."/>
            <person name="Neiman D."/>
            <person name="Pearson M."/>
            <person name="Roberts A."/>
            <person name="Saif S."/>
            <person name="Shea T."/>
            <person name="Shenoy N."/>
            <person name="Sisk P."/>
            <person name="Stolte C."/>
            <person name="Sykes S."/>
            <person name="Walk T."/>
            <person name="White J."/>
            <person name="Yandava C."/>
            <person name="Haas B."/>
            <person name="Nusbaum C."/>
            <person name="Birren B."/>
        </authorList>
    </citation>
    <scope>NUCLEOTIDE SEQUENCE</scope>
    <source>
        <strain evidence="1">ATCC 64411</strain>
    </source>
</reference>
<dbReference type="VEuPathDB" id="FungiDB:MAPG_09992"/>
<keyword evidence="3" id="KW-1185">Reference proteome</keyword>
<evidence type="ECO:0000313" key="1">
    <source>
        <dbReference type="EMBL" id="KLU91473.1"/>
    </source>
</evidence>
<dbReference type="eggNOG" id="ENOG502SB89">
    <property type="taxonomic scope" value="Eukaryota"/>
</dbReference>
<dbReference type="AlphaFoldDB" id="A0A0C4EBE5"/>
<dbReference type="STRING" id="644358.A0A0C4EBE5"/>
<dbReference type="EMBL" id="GL876977">
    <property type="protein sequence ID" value="KLU91473.1"/>
    <property type="molecule type" value="Genomic_DNA"/>
</dbReference>
<reference evidence="2" key="4">
    <citation type="journal article" date="2015" name="G3 (Bethesda)">
        <title>Genome sequences of three phytopathogenic species of the Magnaporthaceae family of fungi.</title>
        <authorList>
            <person name="Okagaki L.H."/>
            <person name="Nunes C.C."/>
            <person name="Sailsbery J."/>
            <person name="Clay B."/>
            <person name="Brown D."/>
            <person name="John T."/>
            <person name="Oh Y."/>
            <person name="Young N."/>
            <person name="Fitzgerald M."/>
            <person name="Haas B.J."/>
            <person name="Zeng Q."/>
            <person name="Young S."/>
            <person name="Adiconis X."/>
            <person name="Fan L."/>
            <person name="Levin J.Z."/>
            <person name="Mitchell T.K."/>
            <person name="Okubara P.A."/>
            <person name="Farman M.L."/>
            <person name="Kohn L.M."/>
            <person name="Birren B."/>
            <person name="Ma L.-J."/>
            <person name="Dean R.A."/>
        </authorList>
    </citation>
    <scope>NUCLEOTIDE SEQUENCE</scope>
    <source>
        <strain evidence="2">ATCC 64411 / 73-15</strain>
    </source>
</reference>
<dbReference type="OrthoDB" id="2015405at2759"/>
<reference evidence="3" key="1">
    <citation type="submission" date="2010-05" db="EMBL/GenBank/DDBJ databases">
        <title>The genome sequence of Magnaporthe poae strain ATCC 64411.</title>
        <authorList>
            <person name="Ma L.-J."/>
            <person name="Dead R."/>
            <person name="Young S."/>
            <person name="Zeng Q."/>
            <person name="Koehrsen M."/>
            <person name="Alvarado L."/>
            <person name="Berlin A."/>
            <person name="Chapman S.B."/>
            <person name="Chen Z."/>
            <person name="Freedman E."/>
            <person name="Gellesch M."/>
            <person name="Goldberg J."/>
            <person name="Griggs A."/>
            <person name="Gujja S."/>
            <person name="Heilman E.R."/>
            <person name="Heiman D."/>
            <person name="Hepburn T."/>
            <person name="Howarth C."/>
            <person name="Jen D."/>
            <person name="Larson L."/>
            <person name="Mehta T."/>
            <person name="Neiman D."/>
            <person name="Pearson M."/>
            <person name="Roberts A."/>
            <person name="Saif S."/>
            <person name="Shea T."/>
            <person name="Shenoy N."/>
            <person name="Sisk P."/>
            <person name="Stolte C."/>
            <person name="Sykes S."/>
            <person name="Walk T."/>
            <person name="White J."/>
            <person name="Yandava C."/>
            <person name="Haas B."/>
            <person name="Nusbaum C."/>
            <person name="Birren B."/>
        </authorList>
    </citation>
    <scope>NUCLEOTIDE SEQUENCE [LARGE SCALE GENOMIC DNA]</scope>
    <source>
        <strain evidence="3">ATCC 64411 / 73-15</strain>
    </source>
</reference>
<dbReference type="Proteomes" id="UP000011715">
    <property type="component" value="Unassembled WGS sequence"/>
</dbReference>
<accession>A0A0C4EBE5</accession>
<sequence length="70" mass="7278">MVSVMSHTIVVAGVTDVSVSEVAALEEREDQAGGELGTVQRTLGLSYGDRQYRAPGDTLLGAAVGDEGRE</sequence>
<protein>
    <submittedName>
        <fullName evidence="1 2">Uncharacterized protein</fullName>
    </submittedName>
</protein>
<reference evidence="1" key="3">
    <citation type="submission" date="2011-03" db="EMBL/GenBank/DDBJ databases">
        <title>Annotation of Magnaporthe poae ATCC 64411.</title>
        <authorList>
            <person name="Ma L.-J."/>
            <person name="Dead R."/>
            <person name="Young S.K."/>
            <person name="Zeng Q."/>
            <person name="Gargeya S."/>
            <person name="Fitzgerald M."/>
            <person name="Haas B."/>
            <person name="Abouelleil A."/>
            <person name="Alvarado L."/>
            <person name="Arachchi H.M."/>
            <person name="Berlin A."/>
            <person name="Brown A."/>
            <person name="Chapman S.B."/>
            <person name="Chen Z."/>
            <person name="Dunbar C."/>
            <person name="Freedman E."/>
            <person name="Gearin G."/>
            <person name="Gellesch M."/>
            <person name="Goldberg J."/>
            <person name="Griggs A."/>
            <person name="Gujja S."/>
            <person name="Heiman D."/>
            <person name="Howarth C."/>
            <person name="Larson L."/>
            <person name="Lui A."/>
            <person name="MacDonald P.J.P."/>
            <person name="Mehta T."/>
            <person name="Montmayeur A."/>
            <person name="Murphy C."/>
            <person name="Neiman D."/>
            <person name="Pearson M."/>
            <person name="Priest M."/>
            <person name="Roberts A."/>
            <person name="Saif S."/>
            <person name="Shea T."/>
            <person name="Shenoy N."/>
            <person name="Sisk P."/>
            <person name="Stolte C."/>
            <person name="Sykes S."/>
            <person name="Yandava C."/>
            <person name="Wortman J."/>
            <person name="Nusbaum C."/>
            <person name="Birren B."/>
        </authorList>
    </citation>
    <scope>NUCLEOTIDE SEQUENCE</scope>
    <source>
        <strain evidence="1">ATCC 64411</strain>
    </source>
</reference>
<name>A0A0C4EBE5_MAGP6</name>
<reference evidence="2" key="5">
    <citation type="submission" date="2015-06" db="UniProtKB">
        <authorList>
            <consortium name="EnsemblFungi"/>
        </authorList>
    </citation>
    <scope>IDENTIFICATION</scope>
    <source>
        <strain evidence="2">ATCC 64411</strain>
    </source>
</reference>
<evidence type="ECO:0000313" key="3">
    <source>
        <dbReference type="Proteomes" id="UP000011715"/>
    </source>
</evidence>
<proteinExistence type="predicted"/>
<dbReference type="EnsemblFungi" id="MAPG_09992T0">
    <property type="protein sequence ID" value="MAPG_09992T0"/>
    <property type="gene ID" value="MAPG_09992"/>
</dbReference>
<organism evidence="2 3">
    <name type="scientific">Magnaporthiopsis poae (strain ATCC 64411 / 73-15)</name>
    <name type="common">Kentucky bluegrass fungus</name>
    <name type="synonym">Magnaporthe poae</name>
    <dbReference type="NCBI Taxonomy" id="644358"/>
    <lineage>
        <taxon>Eukaryota</taxon>
        <taxon>Fungi</taxon>
        <taxon>Dikarya</taxon>
        <taxon>Ascomycota</taxon>
        <taxon>Pezizomycotina</taxon>
        <taxon>Sordariomycetes</taxon>
        <taxon>Sordariomycetidae</taxon>
        <taxon>Magnaporthales</taxon>
        <taxon>Magnaporthaceae</taxon>
        <taxon>Magnaporthiopsis</taxon>
    </lineage>
</organism>